<evidence type="ECO:0000313" key="1">
    <source>
        <dbReference type="EMBL" id="SVB27146.1"/>
    </source>
</evidence>
<dbReference type="AlphaFoldDB" id="A0A382CLZ2"/>
<accession>A0A382CLZ2</accession>
<name>A0A382CLZ2_9ZZZZ</name>
<reference evidence="1" key="1">
    <citation type="submission" date="2018-05" db="EMBL/GenBank/DDBJ databases">
        <authorList>
            <person name="Lanie J.A."/>
            <person name="Ng W.-L."/>
            <person name="Kazmierczak K.M."/>
            <person name="Andrzejewski T.M."/>
            <person name="Davidsen T.M."/>
            <person name="Wayne K.J."/>
            <person name="Tettelin H."/>
            <person name="Glass J.I."/>
            <person name="Rusch D."/>
            <person name="Podicherti R."/>
            <person name="Tsui H.-C.T."/>
            <person name="Winkler M.E."/>
        </authorList>
    </citation>
    <scope>NUCLEOTIDE SEQUENCE</scope>
</reference>
<feature type="non-terminal residue" evidence="1">
    <location>
        <position position="276"/>
    </location>
</feature>
<protein>
    <recommendedName>
        <fullName evidence="2">DUF1587 domain-containing protein</fullName>
    </recommendedName>
</protein>
<evidence type="ECO:0008006" key="2">
    <source>
        <dbReference type="Google" id="ProtNLM"/>
    </source>
</evidence>
<organism evidence="1">
    <name type="scientific">marine metagenome</name>
    <dbReference type="NCBI Taxonomy" id="408172"/>
    <lineage>
        <taxon>unclassified sequences</taxon>
        <taxon>metagenomes</taxon>
        <taxon>ecological metagenomes</taxon>
    </lineage>
</organism>
<proteinExistence type="predicted"/>
<dbReference type="EMBL" id="UINC01035166">
    <property type="protein sequence ID" value="SVB27146.1"/>
    <property type="molecule type" value="Genomic_DNA"/>
</dbReference>
<sequence>MKPIQMMLLAMSLQVSLTGTDKTDLSPDHYFVDEVWGKVGEFSCLKCHNSSGEAEDSRFILRETILLGGAELKAAHDANFKAFFKMARMRKEGQLPRLLLKPIGKLDHEGEQVLKPDSTGHAILKAFVQRMEGKSVPESTVKKYKPRSFLEGVTMIGNESLLRRLTLSLTGRLPTMFERQAIQKKELDGLDAILDEVMTEDAFFQRLKEGFNDIFLTDGYDGNGELILSYNHFEKTRLWYQKYDLSHIEDKRERQEAGWDMARVYRKAIRSEPLEL</sequence>
<feature type="non-terminal residue" evidence="1">
    <location>
        <position position="1"/>
    </location>
</feature>
<gene>
    <name evidence="1" type="ORF">METZ01_LOCUS180000</name>
</gene>